<comment type="cofactor">
    <cofactor evidence="1 11">
        <name>heme</name>
        <dbReference type="ChEBI" id="CHEBI:30413"/>
    </cofactor>
</comment>
<evidence type="ECO:0000256" key="6">
    <source>
        <dbReference type="ARBA" id="ARBA00022617"/>
    </source>
</evidence>
<protein>
    <recommendedName>
        <fullName evidence="16">Cytochrome P450 4aa1</fullName>
    </recommendedName>
</protein>
<comment type="similarity">
    <text evidence="5 12">Belongs to the cytochrome P450 family.</text>
</comment>
<evidence type="ECO:0000256" key="11">
    <source>
        <dbReference type="PIRSR" id="PIRSR602403-1"/>
    </source>
</evidence>
<dbReference type="GO" id="GO:0020037">
    <property type="term" value="F:heme binding"/>
    <property type="evidence" value="ECO:0007669"/>
    <property type="project" value="InterPro"/>
</dbReference>
<dbReference type="Proteomes" id="UP001154078">
    <property type="component" value="Chromosome 1"/>
</dbReference>
<proteinExistence type="inferred from homology"/>
<dbReference type="InterPro" id="IPR036396">
    <property type="entry name" value="Cyt_P450_sf"/>
</dbReference>
<dbReference type="PRINTS" id="PR00465">
    <property type="entry name" value="EP450IV"/>
</dbReference>
<comment type="function">
    <text evidence="2">May be involved in the metabolism of insect hormones and in the breakdown of synthetic insecticides.</text>
</comment>
<keyword evidence="15" id="KW-1185">Reference proteome</keyword>
<dbReference type="EMBL" id="OV121132">
    <property type="protein sequence ID" value="CAH0547267.1"/>
    <property type="molecule type" value="Genomic_DNA"/>
</dbReference>
<evidence type="ECO:0000256" key="2">
    <source>
        <dbReference type="ARBA" id="ARBA00003690"/>
    </source>
</evidence>
<evidence type="ECO:0000256" key="7">
    <source>
        <dbReference type="ARBA" id="ARBA00022723"/>
    </source>
</evidence>
<dbReference type="Gene3D" id="1.10.630.10">
    <property type="entry name" value="Cytochrome P450"/>
    <property type="match status" value="1"/>
</dbReference>
<dbReference type="Pfam" id="PF00067">
    <property type="entry name" value="p450"/>
    <property type="match status" value="1"/>
</dbReference>
<sequence length="488" mass="57372">MFTVLEIMERIEVSLLILIVLVILLTIYLKDYIRTVFFALTIPGPKAIPFLGSVLVLKDSKATEYLGTYMSQLYGRISCGWVSIIPFIFLYEPEHLQAILSNSKRSEKNRIYKILHNFLGIGLVTENGHKWKFHRKLIQPLFHINVLELYIYHFIQGSQEFLKHIKEKENVKITSYINNLIIRTLHRSILGVEQTEDSPFRKGQTTMLYRLTRPWLLFDNFFKFTSAGYNESNQKCSLFNYTKKILEEKIKSEKRNPEFCLMDALIEVSRNNQDFTYTDVINEICTFMLAGQDSSGAALAFLLYFIAKHKDIQEKIWKEQKCIFENVHANITMNDLNKMKYLEQCIKETLRIYPSVPMMARVLKEDLTLDRKYCIPKGTNIIVSPFITHRLPHIFKDPLKFDPDRFSEENIEDIHPYAYLPFSLGNRQCIGYKFAIMEIKTVTSVLLRNYHISLLDKTKDIHMLYRVTLRIKEGVWLHLKPRNCSNFV</sequence>
<dbReference type="GO" id="GO:0016705">
    <property type="term" value="F:oxidoreductase activity, acting on paired donors, with incorporation or reduction of molecular oxygen"/>
    <property type="evidence" value="ECO:0007669"/>
    <property type="project" value="InterPro"/>
</dbReference>
<keyword evidence="13" id="KW-0812">Transmembrane</keyword>
<dbReference type="InterPro" id="IPR002403">
    <property type="entry name" value="Cyt_P450_E_grp-IV"/>
</dbReference>
<feature type="transmembrane region" description="Helical" evidence="13">
    <location>
        <begin position="12"/>
        <end position="29"/>
    </location>
</feature>
<organism evidence="14 15">
    <name type="scientific">Brassicogethes aeneus</name>
    <name type="common">Rape pollen beetle</name>
    <name type="synonym">Meligethes aeneus</name>
    <dbReference type="NCBI Taxonomy" id="1431903"/>
    <lineage>
        <taxon>Eukaryota</taxon>
        <taxon>Metazoa</taxon>
        <taxon>Ecdysozoa</taxon>
        <taxon>Arthropoda</taxon>
        <taxon>Hexapoda</taxon>
        <taxon>Insecta</taxon>
        <taxon>Pterygota</taxon>
        <taxon>Neoptera</taxon>
        <taxon>Endopterygota</taxon>
        <taxon>Coleoptera</taxon>
        <taxon>Polyphaga</taxon>
        <taxon>Cucujiformia</taxon>
        <taxon>Nitidulidae</taxon>
        <taxon>Meligethinae</taxon>
        <taxon>Brassicogethes</taxon>
    </lineage>
</organism>
<dbReference type="PANTHER" id="PTHR24291">
    <property type="entry name" value="CYTOCHROME P450 FAMILY 4"/>
    <property type="match status" value="1"/>
</dbReference>
<keyword evidence="8 12" id="KW-0560">Oxidoreductase</keyword>
<dbReference type="InterPro" id="IPR017972">
    <property type="entry name" value="Cyt_P450_CS"/>
</dbReference>
<dbReference type="SUPFAM" id="SSF48264">
    <property type="entry name" value="Cytochrome P450"/>
    <property type="match status" value="1"/>
</dbReference>
<evidence type="ECO:0000256" key="13">
    <source>
        <dbReference type="SAM" id="Phobius"/>
    </source>
</evidence>
<keyword evidence="13" id="KW-0472">Membrane</keyword>
<gene>
    <name evidence="14" type="ORF">MELIAE_LOCUS1290</name>
</gene>
<feature type="transmembrane region" description="Helical" evidence="13">
    <location>
        <begin position="35"/>
        <end position="57"/>
    </location>
</feature>
<comment type="subcellular location">
    <subcellularLocation>
        <location evidence="4">Endoplasmic reticulum membrane</location>
        <topology evidence="4">Peripheral membrane protein</topology>
    </subcellularLocation>
    <subcellularLocation>
        <location evidence="3">Microsome membrane</location>
        <topology evidence="3">Peripheral membrane protein</topology>
    </subcellularLocation>
</comment>
<evidence type="ECO:0000256" key="8">
    <source>
        <dbReference type="ARBA" id="ARBA00023002"/>
    </source>
</evidence>
<accession>A0A9P0FA78</accession>
<dbReference type="PANTHER" id="PTHR24291:SF177">
    <property type="entry name" value="CYTOCHROME P450 4AA1-RELATED"/>
    <property type="match status" value="1"/>
</dbReference>
<evidence type="ECO:0000313" key="14">
    <source>
        <dbReference type="EMBL" id="CAH0547267.1"/>
    </source>
</evidence>
<evidence type="ECO:0000256" key="5">
    <source>
        <dbReference type="ARBA" id="ARBA00010617"/>
    </source>
</evidence>
<keyword evidence="7 11" id="KW-0479">Metal-binding</keyword>
<evidence type="ECO:0000256" key="10">
    <source>
        <dbReference type="ARBA" id="ARBA00023033"/>
    </source>
</evidence>
<dbReference type="GO" id="GO:0005789">
    <property type="term" value="C:endoplasmic reticulum membrane"/>
    <property type="evidence" value="ECO:0007669"/>
    <property type="project" value="UniProtKB-SubCell"/>
</dbReference>
<dbReference type="InterPro" id="IPR050196">
    <property type="entry name" value="Cytochrome_P450_Monoox"/>
</dbReference>
<dbReference type="GO" id="GO:0004497">
    <property type="term" value="F:monooxygenase activity"/>
    <property type="evidence" value="ECO:0007669"/>
    <property type="project" value="UniProtKB-KW"/>
</dbReference>
<evidence type="ECO:0000256" key="4">
    <source>
        <dbReference type="ARBA" id="ARBA00004406"/>
    </source>
</evidence>
<feature type="transmembrane region" description="Helical" evidence="13">
    <location>
        <begin position="73"/>
        <end position="91"/>
    </location>
</feature>
<dbReference type="PRINTS" id="PR00385">
    <property type="entry name" value="P450"/>
</dbReference>
<dbReference type="InterPro" id="IPR001128">
    <property type="entry name" value="Cyt_P450"/>
</dbReference>
<keyword evidence="6 11" id="KW-0349">Heme</keyword>
<name>A0A9P0FA78_BRAAE</name>
<dbReference type="OrthoDB" id="1470350at2759"/>
<evidence type="ECO:0000256" key="12">
    <source>
        <dbReference type="RuleBase" id="RU000461"/>
    </source>
</evidence>
<evidence type="ECO:0000256" key="1">
    <source>
        <dbReference type="ARBA" id="ARBA00001971"/>
    </source>
</evidence>
<keyword evidence="9 11" id="KW-0408">Iron</keyword>
<dbReference type="PROSITE" id="PS00086">
    <property type="entry name" value="CYTOCHROME_P450"/>
    <property type="match status" value="1"/>
</dbReference>
<keyword evidence="13" id="KW-1133">Transmembrane helix</keyword>
<dbReference type="AlphaFoldDB" id="A0A9P0FA78"/>
<evidence type="ECO:0000313" key="15">
    <source>
        <dbReference type="Proteomes" id="UP001154078"/>
    </source>
</evidence>
<feature type="binding site" description="axial binding residue" evidence="11">
    <location>
        <position position="429"/>
    </location>
    <ligand>
        <name>heme</name>
        <dbReference type="ChEBI" id="CHEBI:30413"/>
    </ligand>
    <ligandPart>
        <name>Fe</name>
        <dbReference type="ChEBI" id="CHEBI:18248"/>
    </ligandPart>
</feature>
<keyword evidence="10 12" id="KW-0503">Monooxygenase</keyword>
<dbReference type="GO" id="GO:0005506">
    <property type="term" value="F:iron ion binding"/>
    <property type="evidence" value="ECO:0007669"/>
    <property type="project" value="InterPro"/>
</dbReference>
<evidence type="ECO:0000256" key="9">
    <source>
        <dbReference type="ARBA" id="ARBA00023004"/>
    </source>
</evidence>
<evidence type="ECO:0008006" key="16">
    <source>
        <dbReference type="Google" id="ProtNLM"/>
    </source>
</evidence>
<reference evidence="14" key="1">
    <citation type="submission" date="2021-12" db="EMBL/GenBank/DDBJ databases">
        <authorList>
            <person name="King R."/>
        </authorList>
    </citation>
    <scope>NUCLEOTIDE SEQUENCE</scope>
</reference>
<evidence type="ECO:0000256" key="3">
    <source>
        <dbReference type="ARBA" id="ARBA00004174"/>
    </source>
</evidence>